<evidence type="ECO:0000256" key="27">
    <source>
        <dbReference type="ARBA" id="ARBA00047479"/>
    </source>
</evidence>
<dbReference type="FunFam" id="1.10.10.350:FF:000003">
    <property type="entry name" value="probable glutamate--tRNA ligase, mitochondrial isoform X2"/>
    <property type="match status" value="1"/>
</dbReference>
<dbReference type="InterPro" id="IPR000924">
    <property type="entry name" value="Glu/Gln-tRNA-synth"/>
</dbReference>
<dbReference type="PANTHER" id="PTHR45905:SF2">
    <property type="entry name" value="ADP-RIBOSYLATION FACTOR-BINDING PROTEIN GGA2"/>
    <property type="match status" value="1"/>
</dbReference>
<dbReference type="Gene3D" id="2.60.40.1230">
    <property type="match status" value="1"/>
</dbReference>
<dbReference type="InterPro" id="IPR020058">
    <property type="entry name" value="Glu/Gln-tRNA-synth_Ib_cat-dom"/>
</dbReference>
<evidence type="ECO:0000259" key="32">
    <source>
        <dbReference type="PROSITE" id="PS50179"/>
    </source>
</evidence>
<keyword evidence="7" id="KW-0813">Transport</keyword>
<dbReference type="InterPro" id="IPR013041">
    <property type="entry name" value="Clathrin_app_Ig-like_sf"/>
</dbReference>
<dbReference type="STRING" id="885580.ENSFDAP00000002390"/>
<comment type="catalytic activity">
    <reaction evidence="26">
        <text>tRNA(Glu) + L-glutamate + ATP = L-glutamyl-tRNA(Glu) + AMP + diphosphate</text>
        <dbReference type="Rhea" id="RHEA:23540"/>
        <dbReference type="Rhea" id="RHEA-COMP:9663"/>
        <dbReference type="Rhea" id="RHEA-COMP:9680"/>
        <dbReference type="ChEBI" id="CHEBI:29985"/>
        <dbReference type="ChEBI" id="CHEBI:30616"/>
        <dbReference type="ChEBI" id="CHEBI:33019"/>
        <dbReference type="ChEBI" id="CHEBI:78442"/>
        <dbReference type="ChEBI" id="CHEBI:78520"/>
        <dbReference type="ChEBI" id="CHEBI:456215"/>
        <dbReference type="EC" id="6.1.1.17"/>
    </reaction>
    <physiologicalReaction direction="left-to-right" evidence="26">
        <dbReference type="Rhea" id="RHEA:23541"/>
    </physiologicalReaction>
</comment>
<evidence type="ECO:0000256" key="28">
    <source>
        <dbReference type="ARBA" id="ARBA00047689"/>
    </source>
</evidence>
<dbReference type="PRINTS" id="PR00987">
    <property type="entry name" value="TRNASYNTHGLU"/>
</dbReference>
<evidence type="ECO:0000256" key="4">
    <source>
        <dbReference type="ARBA" id="ARBA00007894"/>
    </source>
</evidence>
<dbReference type="HAMAP" id="MF_00022">
    <property type="entry name" value="Glu_tRNA_synth_type1"/>
    <property type="match status" value="1"/>
</dbReference>
<dbReference type="CDD" id="cd14239">
    <property type="entry name" value="GAT_GGA1_GGA2"/>
    <property type="match status" value="1"/>
</dbReference>
<dbReference type="GO" id="GO:0031901">
    <property type="term" value="C:early endosome membrane"/>
    <property type="evidence" value="ECO:0007669"/>
    <property type="project" value="UniProtKB-SubCell"/>
</dbReference>
<keyword evidence="14" id="KW-0648">Protein biosynthesis</keyword>
<gene>
    <name evidence="35" type="ORF">H920_05050</name>
</gene>
<dbReference type="AlphaFoldDB" id="A0A091DSP8"/>
<dbReference type="EC" id="6.1.1.24" evidence="22"/>
<dbReference type="GO" id="GO:0043130">
    <property type="term" value="F:ubiquitin binding"/>
    <property type="evidence" value="ECO:0007669"/>
    <property type="project" value="InterPro"/>
</dbReference>
<dbReference type="EC" id="6.1.1.17" evidence="6"/>
<keyword evidence="18" id="KW-0496">Mitochondrion</keyword>
<dbReference type="GO" id="GO:0000049">
    <property type="term" value="F:tRNA binding"/>
    <property type="evidence" value="ECO:0007669"/>
    <property type="project" value="InterPro"/>
</dbReference>
<dbReference type="Pfam" id="PF00790">
    <property type="entry name" value="VHS"/>
    <property type="match status" value="1"/>
</dbReference>
<evidence type="ECO:0000256" key="30">
    <source>
        <dbReference type="SAM" id="Coils"/>
    </source>
</evidence>
<dbReference type="SUPFAM" id="SSF49348">
    <property type="entry name" value="Clathrin adaptor appendage domain"/>
    <property type="match status" value="1"/>
</dbReference>
<feature type="coiled-coil region" evidence="30">
    <location>
        <begin position="748"/>
        <end position="779"/>
    </location>
</feature>
<evidence type="ECO:0000313" key="35">
    <source>
        <dbReference type="EMBL" id="KFO33513.1"/>
    </source>
</evidence>
<dbReference type="FunFam" id="2.60.40.1230:FF:000001">
    <property type="entry name" value="ADP-ribosylation factor-binding protein GGA1 isoform 1"/>
    <property type="match status" value="1"/>
</dbReference>
<comment type="catalytic activity">
    <reaction evidence="27">
        <text>tRNA(Glx) + L-glutamate + ATP = L-glutamyl-tRNA(Glx) + AMP + diphosphate</text>
        <dbReference type="Rhea" id="RHEA:18397"/>
        <dbReference type="Rhea" id="RHEA-COMP:9713"/>
        <dbReference type="Rhea" id="RHEA-COMP:9716"/>
        <dbReference type="ChEBI" id="CHEBI:29985"/>
        <dbReference type="ChEBI" id="CHEBI:30616"/>
        <dbReference type="ChEBI" id="CHEBI:33019"/>
        <dbReference type="ChEBI" id="CHEBI:78442"/>
        <dbReference type="ChEBI" id="CHEBI:78520"/>
        <dbReference type="ChEBI" id="CHEBI:456215"/>
        <dbReference type="EC" id="6.1.1.24"/>
    </reaction>
    <physiologicalReaction direction="left-to-right" evidence="27">
        <dbReference type="Rhea" id="RHEA:18398"/>
    </physiologicalReaction>
</comment>
<dbReference type="SUPFAM" id="SSF48464">
    <property type="entry name" value="ENTH/VHS domain"/>
    <property type="match status" value="1"/>
</dbReference>
<dbReference type="CDD" id="cd00808">
    <property type="entry name" value="GluRS_core"/>
    <property type="match status" value="1"/>
</dbReference>
<evidence type="ECO:0000256" key="22">
    <source>
        <dbReference type="ARBA" id="ARBA00044054"/>
    </source>
</evidence>
<dbReference type="Pfam" id="PF02883">
    <property type="entry name" value="Alpha_adaptinC2"/>
    <property type="match status" value="1"/>
</dbReference>
<evidence type="ECO:0000256" key="23">
    <source>
        <dbReference type="ARBA" id="ARBA00044142"/>
    </source>
</evidence>
<dbReference type="InterPro" id="IPR033910">
    <property type="entry name" value="GluRS_core"/>
</dbReference>
<dbReference type="SUPFAM" id="SSF48163">
    <property type="entry name" value="An anticodon-binding domain of class I aminoacyl-tRNA synthetases"/>
    <property type="match status" value="1"/>
</dbReference>
<evidence type="ECO:0000256" key="8">
    <source>
        <dbReference type="ARBA" id="ARBA00022598"/>
    </source>
</evidence>
<dbReference type="GO" id="GO:0034394">
    <property type="term" value="P:protein localization to cell surface"/>
    <property type="evidence" value="ECO:0007669"/>
    <property type="project" value="TreeGrafter"/>
</dbReference>
<dbReference type="PROSITE" id="PS50180">
    <property type="entry name" value="GAE"/>
    <property type="match status" value="1"/>
</dbReference>
<dbReference type="eggNOG" id="KOG1086">
    <property type="taxonomic scope" value="Eukaryota"/>
</dbReference>
<dbReference type="SUPFAM" id="SSF89009">
    <property type="entry name" value="GAT-like domain"/>
    <property type="match status" value="1"/>
</dbReference>
<dbReference type="Gene3D" id="1.10.10.350">
    <property type="match status" value="1"/>
</dbReference>
<dbReference type="FunFam" id="1.20.5.170:FF:000023">
    <property type="entry name" value="ADP-ribosylation factor-binding protein GGA3 isoform X1"/>
    <property type="match status" value="1"/>
</dbReference>
<feature type="domain" description="GAT" evidence="34">
    <location>
        <begin position="729"/>
        <end position="856"/>
    </location>
</feature>
<dbReference type="InterPro" id="IPR008153">
    <property type="entry name" value="GAE_dom"/>
</dbReference>
<dbReference type="InterPro" id="IPR038425">
    <property type="entry name" value="GAT_sf"/>
</dbReference>
<evidence type="ECO:0000256" key="16">
    <source>
        <dbReference type="ARBA" id="ARBA00022946"/>
    </source>
</evidence>
<keyword evidence="19" id="KW-0472">Membrane</keyword>
<comment type="catalytic activity">
    <reaction evidence="28">
        <text>tRNA(Gln) + L-glutamate + ATP = L-glutamyl-tRNA(Gln) + AMP + diphosphate</text>
        <dbReference type="Rhea" id="RHEA:64612"/>
        <dbReference type="Rhea" id="RHEA-COMP:9662"/>
        <dbReference type="Rhea" id="RHEA-COMP:9684"/>
        <dbReference type="ChEBI" id="CHEBI:29985"/>
        <dbReference type="ChEBI" id="CHEBI:30616"/>
        <dbReference type="ChEBI" id="CHEBI:33019"/>
        <dbReference type="ChEBI" id="CHEBI:78442"/>
        <dbReference type="ChEBI" id="CHEBI:78520"/>
        <dbReference type="ChEBI" id="CHEBI:456215"/>
    </reaction>
    <physiologicalReaction direction="left-to-right" evidence="28">
        <dbReference type="Rhea" id="RHEA:64613"/>
    </physiologicalReaction>
</comment>
<evidence type="ECO:0000256" key="11">
    <source>
        <dbReference type="ARBA" id="ARBA00022840"/>
    </source>
</evidence>
<comment type="similarity">
    <text evidence="5">Belongs to the GGA protein family.</text>
</comment>
<feature type="compositionally biased region" description="Polar residues" evidence="31">
    <location>
        <begin position="534"/>
        <end position="543"/>
    </location>
</feature>
<comment type="subcellular location">
    <subcellularLocation>
        <location evidence="2">Early endosome membrane</location>
        <topology evidence="2">Peripheral membrane protein</topology>
    </subcellularLocation>
    <subcellularLocation>
        <location evidence="1">Golgi apparatus</location>
        <location evidence="1">trans-Golgi network membrane</location>
        <topology evidence="1">Peripheral membrane protein</topology>
    </subcellularLocation>
    <subcellularLocation>
        <location evidence="3">Mitochondrion matrix</location>
    </subcellularLocation>
</comment>
<dbReference type="Pfam" id="PF18308">
    <property type="entry name" value="GGA_N-GAT"/>
    <property type="match status" value="1"/>
</dbReference>
<dbReference type="Pfam" id="PF19269">
    <property type="entry name" value="Anticodon_2"/>
    <property type="match status" value="1"/>
</dbReference>
<dbReference type="GO" id="GO:0031267">
    <property type="term" value="F:small GTPase binding"/>
    <property type="evidence" value="ECO:0007669"/>
    <property type="project" value="InterPro"/>
</dbReference>
<dbReference type="InterPro" id="IPR008925">
    <property type="entry name" value="aa_tRNA-synth_I_cd-bd_sf"/>
</dbReference>
<comment type="similarity">
    <text evidence="4">Belongs to the class-I aminoacyl-tRNA synthetase family. Glutamate--tRNA ligase type 1 subfamily.</text>
</comment>
<protein>
    <recommendedName>
        <fullName evidence="23">Nondiscriminating glutamyl-tRNA synthetase EARS2, mitochondrial</fullName>
        <ecNumber evidence="6">6.1.1.17</ecNumber>
        <ecNumber evidence="22">6.1.1.24</ecNumber>
    </recommendedName>
    <alternativeName>
        <fullName evidence="25">Glutamate--tRNA(Gln) ligase EARS2, mitochondrial</fullName>
    </alternativeName>
    <alternativeName>
        <fullName evidence="21">Glutamyl-tRNA synthetase</fullName>
    </alternativeName>
    <alternativeName>
        <fullName evidence="24">Mitochondrial glutamyl-tRNA synthetase</fullName>
    </alternativeName>
</protein>
<evidence type="ECO:0000256" key="31">
    <source>
        <dbReference type="SAM" id="MobiDB-lite"/>
    </source>
</evidence>
<dbReference type="GO" id="GO:0050561">
    <property type="term" value="F:glutamate-tRNA(Gln) ligase activity"/>
    <property type="evidence" value="ECO:0007669"/>
    <property type="project" value="UniProtKB-EC"/>
</dbReference>
<evidence type="ECO:0000256" key="20">
    <source>
        <dbReference type="ARBA" id="ARBA00023146"/>
    </source>
</evidence>
<dbReference type="InterPro" id="IPR008942">
    <property type="entry name" value="ENTH_VHS"/>
</dbReference>
<evidence type="ECO:0000256" key="13">
    <source>
        <dbReference type="ARBA" id="ARBA00022884"/>
    </source>
</evidence>
<keyword evidence="13" id="KW-0694">RNA-binding</keyword>
<dbReference type="EMBL" id="KN122083">
    <property type="protein sequence ID" value="KFO33513.1"/>
    <property type="molecule type" value="Genomic_DNA"/>
</dbReference>
<dbReference type="SMART" id="SM00809">
    <property type="entry name" value="Alpha_adaptinC2"/>
    <property type="match status" value="1"/>
</dbReference>
<feature type="region of interest" description="Disordered" evidence="31">
    <location>
        <begin position="937"/>
        <end position="1005"/>
    </location>
</feature>
<dbReference type="GO" id="GO:0005524">
    <property type="term" value="F:ATP binding"/>
    <property type="evidence" value="ECO:0007669"/>
    <property type="project" value="UniProtKB-KW"/>
</dbReference>
<dbReference type="GO" id="GO:0005802">
    <property type="term" value="C:trans-Golgi network"/>
    <property type="evidence" value="ECO:0007669"/>
    <property type="project" value="InterPro"/>
</dbReference>
<dbReference type="GO" id="GO:0004818">
    <property type="term" value="F:glutamate-tRNA ligase activity"/>
    <property type="evidence" value="ECO:0007669"/>
    <property type="project" value="UniProtKB-EC"/>
</dbReference>
<evidence type="ECO:0000256" key="3">
    <source>
        <dbReference type="ARBA" id="ARBA00004305"/>
    </source>
</evidence>
<evidence type="ECO:0000259" key="33">
    <source>
        <dbReference type="PROSITE" id="PS50180"/>
    </source>
</evidence>
<keyword evidence="10" id="KW-0967">Endosome</keyword>
<keyword evidence="8" id="KW-0436">Ligase</keyword>
<evidence type="ECO:0000256" key="9">
    <source>
        <dbReference type="ARBA" id="ARBA00022741"/>
    </source>
</evidence>
<dbReference type="InterPro" id="IPR041198">
    <property type="entry name" value="GGA_N-GAT"/>
</dbReference>
<keyword evidence="30" id="KW-0175">Coiled coil</keyword>
<dbReference type="Gene3D" id="1.20.5.170">
    <property type="match status" value="1"/>
</dbReference>
<dbReference type="PANTHER" id="PTHR45905">
    <property type="entry name" value="GOLGI-LOCALIZED, GAMMA-ADAPTIN EAR CONTAINING, ARF BINDING PROTEIN"/>
    <property type="match status" value="1"/>
</dbReference>
<evidence type="ECO:0000256" key="18">
    <source>
        <dbReference type="ARBA" id="ARBA00023128"/>
    </source>
</evidence>
<dbReference type="GO" id="GO:0035091">
    <property type="term" value="F:phosphatidylinositol binding"/>
    <property type="evidence" value="ECO:0007669"/>
    <property type="project" value="InterPro"/>
</dbReference>
<dbReference type="InterPro" id="IPR045462">
    <property type="entry name" value="aa-tRNA-synth_I_cd-bd"/>
</dbReference>
<dbReference type="Pfam" id="PF00749">
    <property type="entry name" value="tRNA-synt_1c"/>
    <property type="match status" value="1"/>
</dbReference>
<proteinExistence type="inferred from homology"/>
<evidence type="ECO:0000256" key="17">
    <source>
        <dbReference type="ARBA" id="ARBA00023034"/>
    </source>
</evidence>
<dbReference type="GO" id="GO:0006886">
    <property type="term" value="P:intracellular protein transport"/>
    <property type="evidence" value="ECO:0007669"/>
    <property type="project" value="InterPro"/>
</dbReference>
<keyword evidence="11" id="KW-0067">ATP-binding</keyword>
<evidence type="ECO:0000256" key="2">
    <source>
        <dbReference type="ARBA" id="ARBA00004220"/>
    </source>
</evidence>
<keyword evidence="17" id="KW-0333">Golgi apparatus</keyword>
<dbReference type="Proteomes" id="UP000028990">
    <property type="component" value="Unassembled WGS sequence"/>
</dbReference>
<dbReference type="GO" id="GO:0006424">
    <property type="term" value="P:glutamyl-tRNA aminoacylation"/>
    <property type="evidence" value="ECO:0007669"/>
    <property type="project" value="InterPro"/>
</dbReference>
<dbReference type="InterPro" id="IPR027422">
    <property type="entry name" value="GGA1-3"/>
</dbReference>
<feature type="region of interest" description="Disordered" evidence="31">
    <location>
        <begin position="534"/>
        <end position="575"/>
    </location>
</feature>
<dbReference type="SUPFAM" id="SSF52374">
    <property type="entry name" value="Nucleotidylyl transferase"/>
    <property type="match status" value="1"/>
</dbReference>
<evidence type="ECO:0000256" key="1">
    <source>
        <dbReference type="ARBA" id="ARBA00004150"/>
    </source>
</evidence>
<dbReference type="Pfam" id="PF03127">
    <property type="entry name" value="GAT"/>
    <property type="match status" value="1"/>
</dbReference>
<keyword evidence="12" id="KW-0832">Ubl conjugation</keyword>
<dbReference type="GO" id="GO:0008270">
    <property type="term" value="F:zinc ion binding"/>
    <property type="evidence" value="ECO:0007669"/>
    <property type="project" value="InterPro"/>
</dbReference>
<evidence type="ECO:0000256" key="24">
    <source>
        <dbReference type="ARBA" id="ARBA00044251"/>
    </source>
</evidence>
<dbReference type="SMART" id="SM00288">
    <property type="entry name" value="VHS"/>
    <property type="match status" value="1"/>
</dbReference>
<accession>A0A091DSP8</accession>
<dbReference type="InterPro" id="IPR008152">
    <property type="entry name" value="Clathrin_a/b/g-adaptin_app_Ig"/>
</dbReference>
<evidence type="ECO:0000313" key="36">
    <source>
        <dbReference type="Proteomes" id="UP000028990"/>
    </source>
</evidence>
<dbReference type="FunFam" id="1.25.40.90:FF:000011">
    <property type="entry name" value="ADP-ribosylation factor-binding protein GGA3 isoform X1"/>
    <property type="match status" value="1"/>
</dbReference>
<keyword evidence="36" id="KW-1185">Reference proteome</keyword>
<evidence type="ECO:0000256" key="19">
    <source>
        <dbReference type="ARBA" id="ARBA00023136"/>
    </source>
</evidence>
<dbReference type="NCBIfam" id="TIGR00464">
    <property type="entry name" value="gltX_bact"/>
    <property type="match status" value="1"/>
</dbReference>
<evidence type="ECO:0000256" key="12">
    <source>
        <dbReference type="ARBA" id="ARBA00022843"/>
    </source>
</evidence>
<dbReference type="InterPro" id="IPR004527">
    <property type="entry name" value="Glu-tRNA-ligase_bac/mito"/>
</dbReference>
<dbReference type="InterPro" id="IPR004152">
    <property type="entry name" value="GAT_dom"/>
</dbReference>
<evidence type="ECO:0000256" key="6">
    <source>
        <dbReference type="ARBA" id="ARBA00012835"/>
    </source>
</evidence>
<feature type="domain" description="GAE" evidence="33">
    <location>
        <begin position="1025"/>
        <end position="1146"/>
    </location>
</feature>
<evidence type="ECO:0000256" key="25">
    <source>
        <dbReference type="ARBA" id="ARBA00044313"/>
    </source>
</evidence>
<dbReference type="InterPro" id="IPR014729">
    <property type="entry name" value="Rossmann-like_a/b/a_fold"/>
</dbReference>
<dbReference type="Gene3D" id="1.20.58.160">
    <property type="match status" value="1"/>
</dbReference>
<reference evidence="35 36" key="1">
    <citation type="submission" date="2013-11" db="EMBL/GenBank/DDBJ databases">
        <title>The Damaraland mole rat (Fukomys damarensis) genome and evolution of African mole rats.</title>
        <authorList>
            <person name="Gladyshev V.N."/>
            <person name="Fang X."/>
        </authorList>
    </citation>
    <scope>NUCLEOTIDE SEQUENCE [LARGE SCALE GENOMIC DNA]</scope>
    <source>
        <tissue evidence="35">Liver</tissue>
    </source>
</reference>
<dbReference type="FunFam" id="3.40.50.620:FF:000045">
    <property type="entry name" value="Glutamate--tRNA ligase, mitochondrial"/>
    <property type="match status" value="1"/>
</dbReference>
<feature type="domain" description="VHS" evidence="32">
    <location>
        <begin position="574"/>
        <end position="704"/>
    </location>
</feature>
<dbReference type="Gene3D" id="3.40.50.620">
    <property type="entry name" value="HUPs"/>
    <property type="match status" value="1"/>
</dbReference>
<dbReference type="InterPro" id="IPR020751">
    <property type="entry name" value="aa-tRNA-synth_I_codon-bd_sub2"/>
</dbReference>
<dbReference type="GO" id="GO:0006893">
    <property type="term" value="P:Golgi to plasma membrane transport"/>
    <property type="evidence" value="ECO:0007669"/>
    <property type="project" value="TreeGrafter"/>
</dbReference>
<evidence type="ECO:0000256" key="29">
    <source>
        <dbReference type="ARBA" id="ARBA00059125"/>
    </source>
</evidence>
<dbReference type="PROSITE" id="PS50909">
    <property type="entry name" value="GAT"/>
    <property type="match status" value="1"/>
</dbReference>
<evidence type="ECO:0000256" key="7">
    <source>
        <dbReference type="ARBA" id="ARBA00022448"/>
    </source>
</evidence>
<keyword evidence="16" id="KW-0809">Transit peptide</keyword>
<dbReference type="GO" id="GO:0005759">
    <property type="term" value="C:mitochondrial matrix"/>
    <property type="evidence" value="ECO:0007669"/>
    <property type="project" value="UniProtKB-SubCell"/>
</dbReference>
<keyword evidence="20" id="KW-0030">Aminoacyl-tRNA synthetase</keyword>
<dbReference type="InterPro" id="IPR002014">
    <property type="entry name" value="VHS_dom"/>
</dbReference>
<sequence>MVRTARGCTRFLHLGGLRTALYNYIFARKHQGSFILRLEDTDQTRLVPGAAENIEDMLEWAGIPPDESPRRGGPAGPYQQSQRLALYAQATDALLHTGAAYPCFCSPQRLELLKKEALRNHQTPRYDNRCRDLSQEQVAQKLATNPKPAIRFRLEEEAPAFEDLVYGWNRQRVASVEGDPVILKSDGFPTYHLACVVDDHHMGVSHVLRGSEWLVSTSKHLLLYQALGWQPPRFAHLPLLLNRDGSKLSKRQGDIFLEHFAAAGFLPDALLDIITNCGSGFAENQMGRTLPELIAQFDLSRISCHSALLDLQKLPEFNRLHLCRLVSSETQRQQLVRKLQALVEEAFGPQLQDRDVLNPVYMERVILLRQGHVCRLQDLVSPTYSYLWTRPTVGRAQLSAISEKVDVIAKHVLGLLERSETSLSQDVLNGELRKLSGALHGTKHNAVMRLLRMALSGQLQGPPVAEMMVSLGPKEVRERIQKVPDMQDARSRERATRRHRGRLPWSARLRDGRVELKETVRLWMRSLLECFGQSSPRARSQQRGADDQPALPLCQRGAESVPPAATEGGFRDKATDPSVADQDWLAVQNFCEQLNTDPNGPTHAPWLLAHKIQSPQEKEALYALTVLETCMNHCGEKFHGEVAKFRFLNELIKVLSPKYLGAWATEKVKGRVIEILFSWTVWFPEDIKIRDAYQMLKKQGIIKQDPKLPVDKILPPPSPWPKSSIFDADEEKSKLLTRLLKSSHPEDLQAANRLIKSLVKEEQEKSEKVSRRVSAVEEVRSHVKVLQEMLNMYRRPGQAPPDQEALQVVYERCEKLRPTLFRLASGTTDDDDALAEILQANDLLTQGVLLYKQVMEGRVTFGSTVTSSVGDIPVSRVFQNPAGCVKSCPLIDLQVDSGPDQAGPVAPSLLHQDLAALGISDAPVMSKVAAQSCCKEKKNPTSSTLPGGGIPSPSADRNLLDFLSPQPSPGPLNYVPQKSIPKEVPPGTKSSPGWSWEASPLASSPASQNTPLAQVFVPLESVKPSSLPPVIVYDRNGFRILLHFSQTGAPGHPEVQVLLLTMMSTAAQPVWDIMFQVAVPKSMRVKLQPASSSKLPAFNPLMPPAVISQVLLLDNPHKEPIRLRYKLTFNQGGQPFSEVGEVKDFPDLAVLGTA</sequence>
<evidence type="ECO:0000256" key="5">
    <source>
        <dbReference type="ARBA" id="ARBA00008099"/>
    </source>
</evidence>
<keyword evidence="15" id="KW-0653">Protein transport</keyword>
<evidence type="ECO:0000256" key="15">
    <source>
        <dbReference type="ARBA" id="ARBA00022927"/>
    </source>
</evidence>
<evidence type="ECO:0000259" key="34">
    <source>
        <dbReference type="PROSITE" id="PS50909"/>
    </source>
</evidence>
<name>A0A091DSP8_FUKDA</name>
<evidence type="ECO:0000256" key="21">
    <source>
        <dbReference type="ARBA" id="ARBA00030865"/>
    </source>
</evidence>
<comment type="function">
    <text evidence="29">Non-discriminating glutamyl-tRNA synthetase that catalyzes aminoacylation of both mitochondrial tRNA(Glu) and tRNA(Gln) and participates in RNA aminoacylation for mitochondrial protein translation. Attachs glutamate to tRNA(Glu) or tRNA(Gln) in a two-step reaction: glutamate is first activated by ATP to form Glu-AMP and then transferred to the acceptor end of tRNA(Glu) or tRNA(Gln). In vitro, cytoplasmic tRNA(Gln) is slightly glutamylated, but with low activity.</text>
</comment>
<keyword evidence="9" id="KW-0547">Nucleotide-binding</keyword>
<evidence type="ECO:0000256" key="10">
    <source>
        <dbReference type="ARBA" id="ARBA00022753"/>
    </source>
</evidence>
<evidence type="ECO:0000256" key="14">
    <source>
        <dbReference type="ARBA" id="ARBA00022917"/>
    </source>
</evidence>
<dbReference type="PROSITE" id="PS50179">
    <property type="entry name" value="VHS"/>
    <property type="match status" value="1"/>
</dbReference>
<organism evidence="35 36">
    <name type="scientific">Fukomys damarensis</name>
    <name type="common">Damaraland mole rat</name>
    <name type="synonym">Cryptomys damarensis</name>
    <dbReference type="NCBI Taxonomy" id="885580"/>
    <lineage>
        <taxon>Eukaryota</taxon>
        <taxon>Metazoa</taxon>
        <taxon>Chordata</taxon>
        <taxon>Craniata</taxon>
        <taxon>Vertebrata</taxon>
        <taxon>Euteleostomi</taxon>
        <taxon>Mammalia</taxon>
        <taxon>Eutheria</taxon>
        <taxon>Euarchontoglires</taxon>
        <taxon>Glires</taxon>
        <taxon>Rodentia</taxon>
        <taxon>Hystricomorpha</taxon>
        <taxon>Bathyergidae</taxon>
        <taxon>Fukomys</taxon>
    </lineage>
</organism>
<evidence type="ECO:0000256" key="26">
    <source>
        <dbReference type="ARBA" id="ARBA00047366"/>
    </source>
</evidence>
<dbReference type="Gene3D" id="1.25.40.90">
    <property type="match status" value="1"/>
</dbReference>